<name>A0ABS2PFX9_9BACL</name>
<organism evidence="1 2">
    <name type="scientific">Geomicrobium sediminis</name>
    <dbReference type="NCBI Taxonomy" id="1347788"/>
    <lineage>
        <taxon>Bacteria</taxon>
        <taxon>Bacillati</taxon>
        <taxon>Bacillota</taxon>
        <taxon>Bacilli</taxon>
        <taxon>Bacillales</taxon>
        <taxon>Geomicrobium</taxon>
    </lineage>
</organism>
<dbReference type="EMBL" id="JAFBEC010000011">
    <property type="protein sequence ID" value="MBM7634340.1"/>
    <property type="molecule type" value="Genomic_DNA"/>
</dbReference>
<proteinExistence type="predicted"/>
<comment type="caution">
    <text evidence="1">The sequence shown here is derived from an EMBL/GenBank/DDBJ whole genome shotgun (WGS) entry which is preliminary data.</text>
</comment>
<evidence type="ECO:0000313" key="1">
    <source>
        <dbReference type="EMBL" id="MBM7634340.1"/>
    </source>
</evidence>
<protein>
    <submittedName>
        <fullName evidence="1">Uncharacterized protein</fullName>
    </submittedName>
</protein>
<gene>
    <name evidence="1" type="ORF">JOD17_003442</name>
</gene>
<accession>A0ABS2PFX9</accession>
<sequence>MDDKKEQLIALMNHLVQRSEEDPAMSLDEAHVYIQNQLTKAWPELKGTNV</sequence>
<evidence type="ECO:0000313" key="2">
    <source>
        <dbReference type="Proteomes" id="UP000741863"/>
    </source>
</evidence>
<dbReference type="RefSeq" id="WP_204699093.1">
    <property type="nucleotide sequence ID" value="NZ_JAFBEC010000011.1"/>
</dbReference>
<dbReference type="Proteomes" id="UP000741863">
    <property type="component" value="Unassembled WGS sequence"/>
</dbReference>
<reference evidence="1 2" key="1">
    <citation type="submission" date="2021-01" db="EMBL/GenBank/DDBJ databases">
        <title>Genomic Encyclopedia of Type Strains, Phase IV (KMG-IV): sequencing the most valuable type-strain genomes for metagenomic binning, comparative biology and taxonomic classification.</title>
        <authorList>
            <person name="Goeker M."/>
        </authorList>
    </citation>
    <scope>NUCLEOTIDE SEQUENCE [LARGE SCALE GENOMIC DNA]</scope>
    <source>
        <strain evidence="1 2">DSM 25540</strain>
    </source>
</reference>
<keyword evidence="2" id="KW-1185">Reference proteome</keyword>